<dbReference type="AlphaFoldDB" id="A0A7I7S9M1"/>
<keyword evidence="2" id="KW-0812">Transmembrane</keyword>
<feature type="chain" id="PRO_5029464004" evidence="3">
    <location>
        <begin position="42"/>
        <end position="116"/>
    </location>
</feature>
<reference evidence="4 5" key="1">
    <citation type="journal article" date="2019" name="Emerg. Microbes Infect.">
        <title>Comprehensive subspecies identification of 175 nontuberculous mycobacteria species based on 7547 genomic profiles.</title>
        <authorList>
            <person name="Matsumoto Y."/>
            <person name="Kinjo T."/>
            <person name="Motooka D."/>
            <person name="Nabeya D."/>
            <person name="Jung N."/>
            <person name="Uechi K."/>
            <person name="Horii T."/>
            <person name="Iida T."/>
            <person name="Fujita J."/>
            <person name="Nakamura S."/>
        </authorList>
    </citation>
    <scope>NUCLEOTIDE SEQUENCE [LARGE SCALE GENOMIC DNA]</scope>
    <source>
        <strain evidence="4 5">JCM 18538</strain>
    </source>
</reference>
<keyword evidence="3" id="KW-0732">Signal</keyword>
<feature type="region of interest" description="Disordered" evidence="1">
    <location>
        <begin position="41"/>
        <end position="77"/>
    </location>
</feature>
<keyword evidence="5" id="KW-1185">Reference proteome</keyword>
<feature type="signal peptide" evidence="3">
    <location>
        <begin position="1"/>
        <end position="41"/>
    </location>
</feature>
<name>A0A7I7S9M1_9MYCO</name>
<evidence type="ECO:0000313" key="5">
    <source>
        <dbReference type="Proteomes" id="UP000467428"/>
    </source>
</evidence>
<dbReference type="Proteomes" id="UP000467428">
    <property type="component" value="Chromosome"/>
</dbReference>
<feature type="compositionally biased region" description="Low complexity" evidence="1">
    <location>
        <begin position="41"/>
        <end position="65"/>
    </location>
</feature>
<evidence type="ECO:0000313" key="4">
    <source>
        <dbReference type="EMBL" id="BBY52685.1"/>
    </source>
</evidence>
<evidence type="ECO:0000256" key="3">
    <source>
        <dbReference type="SAM" id="SignalP"/>
    </source>
</evidence>
<evidence type="ECO:0000256" key="2">
    <source>
        <dbReference type="SAM" id="Phobius"/>
    </source>
</evidence>
<dbReference type="EMBL" id="AP022593">
    <property type="protein sequence ID" value="BBY52685.1"/>
    <property type="molecule type" value="Genomic_DNA"/>
</dbReference>
<evidence type="ECO:0000256" key="1">
    <source>
        <dbReference type="SAM" id="MobiDB-lite"/>
    </source>
</evidence>
<geneLocation type="plasmid" evidence="5">
    <name>pjcm18538 dna</name>
</geneLocation>
<proteinExistence type="predicted"/>
<gene>
    <name evidence="4" type="ORF">MARA_61530</name>
</gene>
<keyword evidence="2" id="KW-0472">Membrane</keyword>
<keyword evidence="2" id="KW-1133">Transmembrane helix</keyword>
<feature type="transmembrane region" description="Helical" evidence="2">
    <location>
        <begin position="83"/>
        <end position="104"/>
    </location>
</feature>
<accession>A0A7I7S9M1</accession>
<protein>
    <submittedName>
        <fullName evidence="4">Uncharacterized protein</fullName>
    </submittedName>
</protein>
<organism evidence="4 5">
    <name type="scientific">Mycolicibacterium arabiense</name>
    <dbReference type="NCBI Taxonomy" id="1286181"/>
    <lineage>
        <taxon>Bacteria</taxon>
        <taxon>Bacillati</taxon>
        <taxon>Actinomycetota</taxon>
        <taxon>Actinomycetes</taxon>
        <taxon>Mycobacteriales</taxon>
        <taxon>Mycobacteriaceae</taxon>
        <taxon>Mycolicibacterium</taxon>
    </lineage>
</organism>
<sequence length="116" mass="11763">MIDATLRSPDYVRRRTAWAPVLLAATAALLGLASIAAPAAAAEPSSVQGTSSTAPPSSADPTPTTHSYDDAHTGEQPEGASPALWILAGAVAGLIAIAVVMLRAGKPPRHHLIRGP</sequence>
<dbReference type="KEGG" id="marz:MARA_61530"/>